<name>A0AAV3FKI2_BIFLL</name>
<comment type="caution">
    <text evidence="1">The sequence shown here is derived from an EMBL/GenBank/DDBJ whole genome shotgun (WGS) entry which is preliminary data.</text>
</comment>
<sequence length="40" mass="4442">MSNTHARMCIEGPDRFDGWGFFMPKAQSPPMVLALGGREC</sequence>
<dbReference type="AlphaFoldDB" id="A0AAV3FKI2"/>
<accession>A0AAV3FKI2</accession>
<proteinExistence type="predicted"/>
<gene>
    <name evidence="1" type="ORF">HMPREF1315_0273</name>
</gene>
<dbReference type="Proteomes" id="UP000005929">
    <property type="component" value="Unassembled WGS sequence"/>
</dbReference>
<protein>
    <submittedName>
        <fullName evidence="1">Uncharacterized protein</fullName>
    </submittedName>
</protein>
<dbReference type="EMBL" id="AJTJ01000071">
    <property type="protein sequence ID" value="EIJ25031.1"/>
    <property type="molecule type" value="Genomic_DNA"/>
</dbReference>
<reference evidence="1 2" key="1">
    <citation type="journal article" date="2013" name="Genome Announc.">
        <title>Draft Genome Sequences of Two Pairs of Human Intestinal Bifidobacterium longum subsp. longum Strains, 44B and 1-6B and 35B and 2-2B, Consecutively Isolated from Two Children after a 5-Year Time Period.</title>
        <authorList>
            <person name="Shkoporov A.N."/>
            <person name="Efimov B.A."/>
            <person name="Khokhlova E.V."/>
            <person name="Chaplin A.V."/>
            <person name="Kafarskaya L.I."/>
            <person name="Durkin A.S."/>
            <person name="McCorrison J."/>
            <person name="Torralba M."/>
            <person name="Gillis M."/>
            <person name="Sutton G."/>
            <person name="Weibel D.B."/>
            <person name="Nelson K.E."/>
            <person name="Smeianov V.V."/>
        </authorList>
    </citation>
    <scope>NUCLEOTIDE SEQUENCE [LARGE SCALE GENOMIC DNA]</scope>
    <source>
        <strain evidence="1 2">2-2B</strain>
    </source>
</reference>
<organism evidence="1 2">
    <name type="scientific">Bifidobacterium longum subsp. longum 2-2B</name>
    <dbReference type="NCBI Taxonomy" id="1161745"/>
    <lineage>
        <taxon>Bacteria</taxon>
        <taxon>Bacillati</taxon>
        <taxon>Actinomycetota</taxon>
        <taxon>Actinomycetes</taxon>
        <taxon>Bifidobacteriales</taxon>
        <taxon>Bifidobacteriaceae</taxon>
        <taxon>Bifidobacterium</taxon>
    </lineage>
</organism>
<evidence type="ECO:0000313" key="1">
    <source>
        <dbReference type="EMBL" id="EIJ25031.1"/>
    </source>
</evidence>
<evidence type="ECO:0000313" key="2">
    <source>
        <dbReference type="Proteomes" id="UP000005929"/>
    </source>
</evidence>